<dbReference type="InterPro" id="IPR002372">
    <property type="entry name" value="PQQ_rpt_dom"/>
</dbReference>
<evidence type="ECO:0000259" key="2">
    <source>
        <dbReference type="Pfam" id="PF13360"/>
    </source>
</evidence>
<sequence>MSFGPPPSPYTQSAVAADQARRRRRDRIIGGTLAVVLVAALCVGGGLLWAAGDHSAPAGHKAATVAQSPDDIRSTVEKVPTSPEGQEVIEHYAEHLEKNPQNNPRYAPGTWATGKVLAKGVANRVEGYRIKPHYDETAWTLDLGGYICASSRHVTADGRTAVVIQPPKGEGAMDKGVCDQVVFLDLDTGKKLWQRKMPAATFAYVTNTNLTLTRGVVAVAWGRGSVAYDMKSGKQLWNSTMTSQCEDKGFAGGGALLALVGCGEAPDTTYKVQKLDPRTGRNLWTYKVAAGVEDVYLPSSDPPVLAVAAGDISVTDLITLDGRGRHLATVSLSGYDAKCGSRSYSGPFFGVVENCDGMVVGPTQVYVMSKENIANGQPSDWIVAFDLKTGKTRGKFEGRELQMVYPIRMSGDELLIYRAGAETLAPAALVSWDPQTDKETPLLLFQLPDDDSYELSDPEQSDVVVEQGRIFFSRRELVRDDDSPKDKVLMAIGYGSAGLEH</sequence>
<dbReference type="Gene3D" id="2.130.10.10">
    <property type="entry name" value="YVTN repeat-like/Quinoprotein amine dehydrogenase"/>
    <property type="match status" value="1"/>
</dbReference>
<dbReference type="SUPFAM" id="SSF50998">
    <property type="entry name" value="Quinoprotein alcohol dehydrogenase-like"/>
    <property type="match status" value="1"/>
</dbReference>
<dbReference type="RefSeq" id="WP_086725018.1">
    <property type="nucleotide sequence ID" value="NZ_MUBM01000077.1"/>
</dbReference>
<dbReference type="PANTHER" id="PTHR34512">
    <property type="entry name" value="CELL SURFACE PROTEIN"/>
    <property type="match status" value="1"/>
</dbReference>
<dbReference type="EMBL" id="JBEPCU010000416">
    <property type="protein sequence ID" value="MER6979700.1"/>
    <property type="molecule type" value="Genomic_DNA"/>
</dbReference>
<keyword evidence="4" id="KW-1185">Reference proteome</keyword>
<evidence type="ECO:0000256" key="1">
    <source>
        <dbReference type="SAM" id="Phobius"/>
    </source>
</evidence>
<keyword evidence="1" id="KW-0812">Transmembrane</keyword>
<comment type="caution">
    <text evidence="3">The sequence shown here is derived from an EMBL/GenBank/DDBJ whole genome shotgun (WGS) entry which is preliminary data.</text>
</comment>
<dbReference type="InterPro" id="IPR015943">
    <property type="entry name" value="WD40/YVTN_repeat-like_dom_sf"/>
</dbReference>
<keyword evidence="1" id="KW-1133">Transmembrane helix</keyword>
<feature type="domain" description="Pyrrolo-quinoline quinone repeat" evidence="2">
    <location>
        <begin position="223"/>
        <end position="393"/>
    </location>
</feature>
<accession>A0ABV1W6D9</accession>
<evidence type="ECO:0000313" key="3">
    <source>
        <dbReference type="EMBL" id="MER6979700.1"/>
    </source>
</evidence>
<organism evidence="3 4">
    <name type="scientific">Streptomyces carpinensis</name>
    <dbReference type="NCBI Taxonomy" id="66369"/>
    <lineage>
        <taxon>Bacteria</taxon>
        <taxon>Bacillati</taxon>
        <taxon>Actinomycetota</taxon>
        <taxon>Actinomycetes</taxon>
        <taxon>Kitasatosporales</taxon>
        <taxon>Streptomycetaceae</taxon>
        <taxon>Streptomyces</taxon>
    </lineage>
</organism>
<protein>
    <submittedName>
        <fullName evidence="3">PQQ-binding-like beta-propeller repeat protein</fullName>
    </submittedName>
</protein>
<name>A0ABV1W6D9_9ACTN</name>
<reference evidence="3 4" key="1">
    <citation type="submission" date="2024-06" db="EMBL/GenBank/DDBJ databases">
        <title>The Natural Products Discovery Center: Release of the First 8490 Sequenced Strains for Exploring Actinobacteria Biosynthetic Diversity.</title>
        <authorList>
            <person name="Kalkreuter E."/>
            <person name="Kautsar S.A."/>
            <person name="Yang D."/>
            <person name="Bader C.D."/>
            <person name="Teijaro C.N."/>
            <person name="Fluegel L."/>
            <person name="Davis C.M."/>
            <person name="Simpson J.R."/>
            <person name="Lauterbach L."/>
            <person name="Steele A.D."/>
            <person name="Gui C."/>
            <person name="Meng S."/>
            <person name="Li G."/>
            <person name="Viehrig K."/>
            <person name="Ye F."/>
            <person name="Su P."/>
            <person name="Kiefer A.F."/>
            <person name="Nichols A."/>
            <person name="Cepeda A.J."/>
            <person name="Yan W."/>
            <person name="Fan B."/>
            <person name="Jiang Y."/>
            <person name="Adhikari A."/>
            <person name="Zheng C.-J."/>
            <person name="Schuster L."/>
            <person name="Cowan T.M."/>
            <person name="Smanski M.J."/>
            <person name="Chevrette M.G."/>
            <person name="De Carvalho L.P.S."/>
            <person name="Shen B."/>
        </authorList>
    </citation>
    <scope>NUCLEOTIDE SEQUENCE [LARGE SCALE GENOMIC DNA]</scope>
    <source>
        <strain evidence="3 4">NPDC000634</strain>
    </source>
</reference>
<dbReference type="PANTHER" id="PTHR34512:SF30">
    <property type="entry name" value="OUTER MEMBRANE PROTEIN ASSEMBLY FACTOR BAMB"/>
    <property type="match status" value="1"/>
</dbReference>
<feature type="transmembrane region" description="Helical" evidence="1">
    <location>
        <begin position="28"/>
        <end position="51"/>
    </location>
</feature>
<dbReference type="Proteomes" id="UP001458415">
    <property type="component" value="Unassembled WGS sequence"/>
</dbReference>
<dbReference type="InterPro" id="IPR011047">
    <property type="entry name" value="Quinoprotein_ADH-like_sf"/>
</dbReference>
<proteinExistence type="predicted"/>
<evidence type="ECO:0000313" key="4">
    <source>
        <dbReference type="Proteomes" id="UP001458415"/>
    </source>
</evidence>
<gene>
    <name evidence="3" type="ORF">ABT317_22660</name>
</gene>
<dbReference type="Pfam" id="PF13360">
    <property type="entry name" value="PQQ_2"/>
    <property type="match status" value="1"/>
</dbReference>
<keyword evidence="1" id="KW-0472">Membrane</keyword>